<evidence type="ECO:0000313" key="2">
    <source>
        <dbReference type="Proteomes" id="UP000593572"/>
    </source>
</evidence>
<proteinExistence type="predicted"/>
<keyword evidence="2" id="KW-1185">Reference proteome</keyword>
<dbReference type="Proteomes" id="UP000593572">
    <property type="component" value="Unassembled WGS sequence"/>
</dbReference>
<comment type="caution">
    <text evidence="1">The sequence shown here is derived from an EMBL/GenBank/DDBJ whole genome shotgun (WGS) entry which is preliminary data.</text>
</comment>
<gene>
    <name evidence="1" type="ORF">Golob_000687</name>
</gene>
<name>A0A7J8N8Y2_9ROSI</name>
<protein>
    <submittedName>
        <fullName evidence="1">Uncharacterized protein</fullName>
    </submittedName>
</protein>
<evidence type="ECO:0000313" key="1">
    <source>
        <dbReference type="EMBL" id="MBA0573411.1"/>
    </source>
</evidence>
<sequence length="45" mass="5190">MLHLTILSHILQGSYIPKLIRHPPTSTIGLKEERIIDSIRRNTQV</sequence>
<organism evidence="1 2">
    <name type="scientific">Gossypium lobatum</name>
    <dbReference type="NCBI Taxonomy" id="34289"/>
    <lineage>
        <taxon>Eukaryota</taxon>
        <taxon>Viridiplantae</taxon>
        <taxon>Streptophyta</taxon>
        <taxon>Embryophyta</taxon>
        <taxon>Tracheophyta</taxon>
        <taxon>Spermatophyta</taxon>
        <taxon>Magnoliopsida</taxon>
        <taxon>eudicotyledons</taxon>
        <taxon>Gunneridae</taxon>
        <taxon>Pentapetalae</taxon>
        <taxon>rosids</taxon>
        <taxon>malvids</taxon>
        <taxon>Malvales</taxon>
        <taxon>Malvaceae</taxon>
        <taxon>Malvoideae</taxon>
        <taxon>Gossypium</taxon>
    </lineage>
</organism>
<dbReference type="EMBL" id="JABEZX010000013">
    <property type="protein sequence ID" value="MBA0573411.1"/>
    <property type="molecule type" value="Genomic_DNA"/>
</dbReference>
<accession>A0A7J8N8Y2</accession>
<dbReference type="AlphaFoldDB" id="A0A7J8N8Y2"/>
<reference evidence="1 2" key="1">
    <citation type="journal article" date="2019" name="Genome Biol. Evol.">
        <title>Insights into the evolution of the New World diploid cottons (Gossypium, subgenus Houzingenia) based on genome sequencing.</title>
        <authorList>
            <person name="Grover C.E."/>
            <person name="Arick M.A. 2nd"/>
            <person name="Thrash A."/>
            <person name="Conover J.L."/>
            <person name="Sanders W.S."/>
            <person name="Peterson D.G."/>
            <person name="Frelichowski J.E."/>
            <person name="Scheffler J.A."/>
            <person name="Scheffler B.E."/>
            <person name="Wendel J.F."/>
        </authorList>
    </citation>
    <scope>NUCLEOTIDE SEQUENCE [LARGE SCALE GENOMIC DNA]</scope>
    <source>
        <strain evidence="1">157</strain>
        <tissue evidence="1">Leaf</tissue>
    </source>
</reference>